<protein>
    <submittedName>
        <fullName evidence="2">Uncharacterized protein</fullName>
    </submittedName>
</protein>
<gene>
    <name evidence="2" type="ORF">NDU88_006032</name>
</gene>
<organism evidence="2 3">
    <name type="scientific">Pleurodeles waltl</name>
    <name type="common">Iberian ribbed newt</name>
    <dbReference type="NCBI Taxonomy" id="8319"/>
    <lineage>
        <taxon>Eukaryota</taxon>
        <taxon>Metazoa</taxon>
        <taxon>Chordata</taxon>
        <taxon>Craniata</taxon>
        <taxon>Vertebrata</taxon>
        <taxon>Euteleostomi</taxon>
        <taxon>Amphibia</taxon>
        <taxon>Batrachia</taxon>
        <taxon>Caudata</taxon>
        <taxon>Salamandroidea</taxon>
        <taxon>Salamandridae</taxon>
        <taxon>Pleurodelinae</taxon>
        <taxon>Pleurodeles</taxon>
    </lineage>
</organism>
<comment type="caution">
    <text evidence="2">The sequence shown here is derived from an EMBL/GenBank/DDBJ whole genome shotgun (WGS) entry which is preliminary data.</text>
</comment>
<evidence type="ECO:0000256" key="1">
    <source>
        <dbReference type="SAM" id="MobiDB-lite"/>
    </source>
</evidence>
<feature type="compositionally biased region" description="Acidic residues" evidence="1">
    <location>
        <begin position="208"/>
        <end position="218"/>
    </location>
</feature>
<feature type="region of interest" description="Disordered" evidence="1">
    <location>
        <begin position="79"/>
        <end position="98"/>
    </location>
</feature>
<dbReference type="AlphaFoldDB" id="A0AAV7SNL5"/>
<keyword evidence="3" id="KW-1185">Reference proteome</keyword>
<evidence type="ECO:0000313" key="3">
    <source>
        <dbReference type="Proteomes" id="UP001066276"/>
    </source>
</evidence>
<name>A0AAV7SNL5_PLEWA</name>
<feature type="region of interest" description="Disordered" evidence="1">
    <location>
        <begin position="204"/>
        <end position="228"/>
    </location>
</feature>
<dbReference type="EMBL" id="JANPWB010000008">
    <property type="protein sequence ID" value="KAJ1165611.1"/>
    <property type="molecule type" value="Genomic_DNA"/>
</dbReference>
<accession>A0AAV7SNL5</accession>
<evidence type="ECO:0000313" key="2">
    <source>
        <dbReference type="EMBL" id="KAJ1165611.1"/>
    </source>
</evidence>
<sequence>MGGPRDPRVPISSKWPTMLQWSSSEDEGGLGAGEGGWSESEEPLTYRAQGAPRWVYGATKKGNRFEDDRASVVGEYQPGEGGFFAQGPEKLFLTPGTPDLVWQDPLDFEEEDPGEQDAARSPWEEAKAGPGAASRMTLSGRCGRRREAADAPSGRCGGVGFASPDAAAWEEQRPIRYTGKEWSGVCRLRGLWWLRCGWHHRGGCTQDVESDESLEEGELGNSGSEAEW</sequence>
<proteinExistence type="predicted"/>
<feature type="region of interest" description="Disordered" evidence="1">
    <location>
        <begin position="1"/>
        <end position="45"/>
    </location>
</feature>
<reference evidence="2" key="1">
    <citation type="journal article" date="2022" name="bioRxiv">
        <title>Sequencing and chromosome-scale assembly of the giantPleurodeles waltlgenome.</title>
        <authorList>
            <person name="Brown T."/>
            <person name="Elewa A."/>
            <person name="Iarovenko S."/>
            <person name="Subramanian E."/>
            <person name="Araus A.J."/>
            <person name="Petzold A."/>
            <person name="Susuki M."/>
            <person name="Suzuki K.-i.T."/>
            <person name="Hayashi T."/>
            <person name="Toyoda A."/>
            <person name="Oliveira C."/>
            <person name="Osipova E."/>
            <person name="Leigh N.D."/>
            <person name="Simon A."/>
            <person name="Yun M.H."/>
        </authorList>
    </citation>
    <scope>NUCLEOTIDE SEQUENCE</scope>
    <source>
        <strain evidence="2">20211129_DDA</strain>
        <tissue evidence="2">Liver</tissue>
    </source>
</reference>
<feature type="compositionally biased region" description="Low complexity" evidence="1">
    <location>
        <begin position="219"/>
        <end position="228"/>
    </location>
</feature>
<dbReference type="Proteomes" id="UP001066276">
    <property type="component" value="Chromosome 4_2"/>
</dbReference>
<feature type="region of interest" description="Disordered" evidence="1">
    <location>
        <begin position="109"/>
        <end position="161"/>
    </location>
</feature>